<proteinExistence type="predicted"/>
<dbReference type="Pfam" id="PF08241">
    <property type="entry name" value="Methyltransf_11"/>
    <property type="match status" value="1"/>
</dbReference>
<dbReference type="Gene3D" id="3.40.50.150">
    <property type="entry name" value="Vaccinia Virus protein VP39"/>
    <property type="match status" value="1"/>
</dbReference>
<dbReference type="GO" id="GO:0032259">
    <property type="term" value="P:methylation"/>
    <property type="evidence" value="ECO:0007669"/>
    <property type="project" value="UniProtKB-KW"/>
</dbReference>
<dbReference type="EMBL" id="NCEQ01000004">
    <property type="protein sequence ID" value="OYX57830.1"/>
    <property type="molecule type" value="Genomic_DNA"/>
</dbReference>
<dbReference type="SUPFAM" id="SSF53335">
    <property type="entry name" value="S-adenosyl-L-methionine-dependent methyltransferases"/>
    <property type="match status" value="1"/>
</dbReference>
<comment type="caution">
    <text evidence="2">The sequence shown here is derived from an EMBL/GenBank/DDBJ whole genome shotgun (WGS) entry which is preliminary data.</text>
</comment>
<dbReference type="InterPro" id="IPR052356">
    <property type="entry name" value="Thiol_S-MT"/>
</dbReference>
<keyword evidence="2" id="KW-0489">Methyltransferase</keyword>
<feature type="domain" description="Methyltransferase type 11" evidence="1">
    <location>
        <begin position="39"/>
        <end position="134"/>
    </location>
</feature>
<gene>
    <name evidence="2" type="ORF">B7Y86_04995</name>
</gene>
<protein>
    <submittedName>
        <fullName evidence="2">SAM-dependent methyltransferase</fullName>
    </submittedName>
</protein>
<dbReference type="GO" id="GO:0008757">
    <property type="term" value="F:S-adenosylmethionine-dependent methyltransferase activity"/>
    <property type="evidence" value="ECO:0007669"/>
    <property type="project" value="InterPro"/>
</dbReference>
<dbReference type="AlphaFoldDB" id="A0A258HLG9"/>
<evidence type="ECO:0000313" key="2">
    <source>
        <dbReference type="EMBL" id="OYX57830.1"/>
    </source>
</evidence>
<dbReference type="Proteomes" id="UP000216147">
    <property type="component" value="Unassembled WGS sequence"/>
</dbReference>
<dbReference type="InterPro" id="IPR029063">
    <property type="entry name" value="SAM-dependent_MTases_sf"/>
</dbReference>
<sequence>MTSFYDRQVLPRLIGCACGAKPIRRQRAKIVPRARGRVLELGIGGGLNLAFYDPDRVESVTGVDPSEGLRRLAEDAPRPAGLTVEIVAGSAEALSFDSRSFDTVLCTFTLCSVETPAVVLAEARRVLKTSGTFLYSEHGLSPDAGVQRWQRRIEPFWRPLAGGCHLTRPVTASIEAAGFVVEAVETMYLPGAPRVLGWCEWGEARPG</sequence>
<keyword evidence="2" id="KW-0808">Transferase</keyword>
<dbReference type="CDD" id="cd02440">
    <property type="entry name" value="AdoMet_MTases"/>
    <property type="match status" value="1"/>
</dbReference>
<organism evidence="2 3">
    <name type="scientific">Brevundimonas subvibrioides</name>
    <dbReference type="NCBI Taxonomy" id="74313"/>
    <lineage>
        <taxon>Bacteria</taxon>
        <taxon>Pseudomonadati</taxon>
        <taxon>Pseudomonadota</taxon>
        <taxon>Alphaproteobacteria</taxon>
        <taxon>Caulobacterales</taxon>
        <taxon>Caulobacteraceae</taxon>
        <taxon>Brevundimonas</taxon>
    </lineage>
</organism>
<dbReference type="PANTHER" id="PTHR45036">
    <property type="entry name" value="METHYLTRANSFERASE LIKE 7B"/>
    <property type="match status" value="1"/>
</dbReference>
<evidence type="ECO:0000313" key="3">
    <source>
        <dbReference type="Proteomes" id="UP000216147"/>
    </source>
</evidence>
<name>A0A258HLG9_9CAUL</name>
<evidence type="ECO:0000259" key="1">
    <source>
        <dbReference type="Pfam" id="PF08241"/>
    </source>
</evidence>
<dbReference type="InterPro" id="IPR013216">
    <property type="entry name" value="Methyltransf_11"/>
</dbReference>
<reference evidence="2 3" key="1">
    <citation type="submission" date="2017-03" db="EMBL/GenBank/DDBJ databases">
        <title>Lifting the veil on microbial sulfur biogeochemistry in mining wastewaters.</title>
        <authorList>
            <person name="Kantor R.S."/>
            <person name="Colenbrander Nelson T."/>
            <person name="Marshall S."/>
            <person name="Bennett D."/>
            <person name="Apte S."/>
            <person name="Camacho D."/>
            <person name="Thomas B.C."/>
            <person name="Warren L.A."/>
            <person name="Banfield J.F."/>
        </authorList>
    </citation>
    <scope>NUCLEOTIDE SEQUENCE [LARGE SCALE GENOMIC DNA]</scope>
    <source>
        <strain evidence="2">32-68-21</strain>
    </source>
</reference>
<accession>A0A258HLG9</accession>
<dbReference type="PANTHER" id="PTHR45036:SF1">
    <property type="entry name" value="METHYLTRANSFERASE LIKE 7A"/>
    <property type="match status" value="1"/>
</dbReference>